<feature type="transmembrane region" description="Helical" evidence="1">
    <location>
        <begin position="132"/>
        <end position="150"/>
    </location>
</feature>
<feature type="transmembrane region" description="Helical" evidence="1">
    <location>
        <begin position="91"/>
        <end position="112"/>
    </location>
</feature>
<feature type="transmembrane region" description="Helical" evidence="1">
    <location>
        <begin position="220"/>
        <end position="247"/>
    </location>
</feature>
<gene>
    <name evidence="2" type="ORF">OAUR00152_LOCUS15846</name>
</gene>
<proteinExistence type="predicted"/>
<evidence type="ECO:0000313" key="2">
    <source>
        <dbReference type="EMBL" id="CAE2240908.1"/>
    </source>
</evidence>
<evidence type="ECO:0000256" key="1">
    <source>
        <dbReference type="SAM" id="Phobius"/>
    </source>
</evidence>
<keyword evidence="1" id="KW-0812">Transmembrane</keyword>
<dbReference type="AlphaFoldDB" id="A0A7S4MSS6"/>
<dbReference type="EMBL" id="HBKQ01023270">
    <property type="protein sequence ID" value="CAE2240908.1"/>
    <property type="molecule type" value="Transcribed_RNA"/>
</dbReference>
<sequence>MGLQIMPDSDKLVRTKSIRLGADVEAAAEAASFEELSKEHRVIIRKLSTRDYHLPGNSYWPDYVQFISNNHPLLSFCYAHPLHPFSIRDRIFCLVGSLTFGLGATCAVWLYFYFRGLSTVDIGPLALSEPVVGLVASVLNAGFDMCIWYMQMCPCCRTGACFHFDDRFCAKYWVWMGQNLAGVIVIISACLALAAVILRAQINDEQGQEGPESFSFLRSWGIEVTFSLLLVFPLMATTLFSGILGCFRLPVLGGRPWEVWREKKLEENHHCYHNGDQLSATQASF</sequence>
<reference evidence="2" key="1">
    <citation type="submission" date="2021-01" db="EMBL/GenBank/DDBJ databases">
        <authorList>
            <person name="Corre E."/>
            <person name="Pelletier E."/>
            <person name="Niang G."/>
            <person name="Scheremetjew M."/>
            <person name="Finn R."/>
            <person name="Kale V."/>
            <person name="Holt S."/>
            <person name="Cochrane G."/>
            <person name="Meng A."/>
            <person name="Brown T."/>
            <person name="Cohen L."/>
        </authorList>
    </citation>
    <scope>NUCLEOTIDE SEQUENCE</scope>
    <source>
        <strain evidence="2">Isolate 1302-5</strain>
    </source>
</reference>
<name>A0A7S4MSS6_9STRA</name>
<keyword evidence="1" id="KW-1133">Transmembrane helix</keyword>
<keyword evidence="1" id="KW-0472">Membrane</keyword>
<accession>A0A7S4MSS6</accession>
<organism evidence="2">
    <name type="scientific">Odontella aurita</name>
    <dbReference type="NCBI Taxonomy" id="265563"/>
    <lineage>
        <taxon>Eukaryota</taxon>
        <taxon>Sar</taxon>
        <taxon>Stramenopiles</taxon>
        <taxon>Ochrophyta</taxon>
        <taxon>Bacillariophyta</taxon>
        <taxon>Mediophyceae</taxon>
        <taxon>Biddulphiophycidae</taxon>
        <taxon>Eupodiscales</taxon>
        <taxon>Odontellaceae</taxon>
        <taxon>Odontella</taxon>
    </lineage>
</organism>
<feature type="transmembrane region" description="Helical" evidence="1">
    <location>
        <begin position="180"/>
        <end position="200"/>
    </location>
</feature>
<protein>
    <submittedName>
        <fullName evidence="2">Uncharacterized protein</fullName>
    </submittedName>
</protein>